<evidence type="ECO:0000313" key="5">
    <source>
        <dbReference type="EMBL" id="MQS01372.1"/>
    </source>
</evidence>
<dbReference type="AlphaFoldDB" id="A0A5P0YPM4"/>
<dbReference type="Gene3D" id="1.10.10.10">
    <property type="entry name" value="Winged helix-like DNA-binding domain superfamily/Winged helix DNA-binding domain"/>
    <property type="match status" value="1"/>
</dbReference>
<dbReference type="GO" id="GO:0003677">
    <property type="term" value="F:DNA binding"/>
    <property type="evidence" value="ECO:0007669"/>
    <property type="project" value="InterPro"/>
</dbReference>
<dbReference type="SMART" id="SM00421">
    <property type="entry name" value="HTH_LUXR"/>
    <property type="match status" value="1"/>
</dbReference>
<gene>
    <name evidence="5" type="ORF">FNX44_005670</name>
    <name evidence="3" type="ORF">H3146_22255</name>
    <name evidence="4" type="ORF">H3147_02805</name>
</gene>
<organism evidence="5 6">
    <name type="scientific">Streptomyces alkaliterrae</name>
    <dbReference type="NCBI Taxonomy" id="2213162"/>
    <lineage>
        <taxon>Bacteria</taxon>
        <taxon>Bacillati</taxon>
        <taxon>Actinomycetota</taxon>
        <taxon>Actinomycetes</taxon>
        <taxon>Kitasatosporales</taxon>
        <taxon>Streptomycetaceae</taxon>
        <taxon>Streptomyces</taxon>
    </lineage>
</organism>
<dbReference type="PANTHER" id="PTHR34293:SF1">
    <property type="entry name" value="HTH-TYPE TRANSCRIPTIONAL REGULATOR TRMBL2"/>
    <property type="match status" value="1"/>
</dbReference>
<comment type="caution">
    <text evidence="5">The sequence shown here is derived from an EMBL/GenBank/DDBJ whole genome shotgun (WGS) entry which is preliminary data.</text>
</comment>
<dbReference type="Proteomes" id="UP000517765">
    <property type="component" value="Unassembled WGS sequence"/>
</dbReference>
<evidence type="ECO:0000313" key="8">
    <source>
        <dbReference type="Proteomes" id="UP000525686"/>
    </source>
</evidence>
<dbReference type="Proteomes" id="UP000525686">
    <property type="component" value="Unassembled WGS sequence"/>
</dbReference>
<dbReference type="SUPFAM" id="SSF46894">
    <property type="entry name" value="C-terminal effector domain of the bipartite response regulators"/>
    <property type="match status" value="1"/>
</dbReference>
<dbReference type="InterPro" id="IPR036388">
    <property type="entry name" value="WH-like_DNA-bd_sf"/>
</dbReference>
<feature type="coiled-coil region" evidence="1">
    <location>
        <begin position="86"/>
        <end position="145"/>
    </location>
</feature>
<reference evidence="3" key="3">
    <citation type="journal article" name="Syst. Appl. Microbiol.">
        <title>Streptomyces alkaliterrae sp. nov., isolated from an alkaline soil, and emended descriptions of Streptomyces alkaliphilus, Streptomyces calidiresistens and Streptomyces durbertensis.</title>
        <authorList>
            <person name="Swiecimska M."/>
            <person name="Golinska P."/>
            <person name="Nouioui I."/>
            <person name="Wypij M."/>
            <person name="Rai M."/>
            <person name="Sangal V."/>
            <person name="Goodfellow M."/>
        </authorList>
    </citation>
    <scope>NUCLEOTIDE SEQUENCE</scope>
    <source>
        <strain evidence="3">OF3</strain>
        <strain evidence="4">OF8</strain>
    </source>
</reference>
<reference evidence="5 6" key="1">
    <citation type="submission" date="2019-10" db="EMBL/GenBank/DDBJ databases">
        <title>Streptomyces sp. nov., a novel actinobacterium isolated from alkaline environment.</title>
        <authorList>
            <person name="Golinska P."/>
        </authorList>
    </citation>
    <scope>NUCLEOTIDE SEQUENCE [LARGE SCALE GENOMIC DNA]</scope>
    <source>
        <strain evidence="5 6">OF1</strain>
    </source>
</reference>
<dbReference type="OrthoDB" id="4266042at2"/>
<dbReference type="Pfam" id="PF13384">
    <property type="entry name" value="HTH_23"/>
    <property type="match status" value="1"/>
</dbReference>
<evidence type="ECO:0000259" key="2">
    <source>
        <dbReference type="PROSITE" id="PS50043"/>
    </source>
</evidence>
<feature type="domain" description="HTH luxR-type" evidence="2">
    <location>
        <begin position="271"/>
        <end position="336"/>
    </location>
</feature>
<dbReference type="Proteomes" id="UP000320857">
    <property type="component" value="Unassembled WGS sequence"/>
</dbReference>
<keyword evidence="6" id="KW-1185">Reference proteome</keyword>
<accession>A0A5P0YPM4</accession>
<dbReference type="GO" id="GO:0006355">
    <property type="term" value="P:regulation of DNA-templated transcription"/>
    <property type="evidence" value="ECO:0007669"/>
    <property type="project" value="InterPro"/>
</dbReference>
<dbReference type="InterPro" id="IPR051797">
    <property type="entry name" value="TrmB-like"/>
</dbReference>
<dbReference type="PANTHER" id="PTHR34293">
    <property type="entry name" value="HTH-TYPE TRANSCRIPTIONAL REGULATOR TRMBL2"/>
    <property type="match status" value="1"/>
</dbReference>
<evidence type="ECO:0000313" key="7">
    <source>
        <dbReference type="Proteomes" id="UP000517765"/>
    </source>
</evidence>
<protein>
    <submittedName>
        <fullName evidence="3">Helix-turn-helix domain-containing protein</fullName>
    </submittedName>
    <submittedName>
        <fullName evidence="5">Helix-turn-helix transcriptional regulator</fullName>
    </submittedName>
</protein>
<dbReference type="EMBL" id="JABJXA010000009">
    <property type="protein sequence ID" value="MBB1257761.1"/>
    <property type="molecule type" value="Genomic_DNA"/>
</dbReference>
<evidence type="ECO:0000313" key="6">
    <source>
        <dbReference type="Proteomes" id="UP000320857"/>
    </source>
</evidence>
<dbReference type="EMBL" id="VJYK02000037">
    <property type="protein sequence ID" value="MQS01372.1"/>
    <property type="molecule type" value="Genomic_DNA"/>
</dbReference>
<dbReference type="RefSeq" id="WP_143646849.1">
    <property type="nucleotide sequence ID" value="NZ_JABJWZ010000288.1"/>
</dbReference>
<dbReference type="InterPro" id="IPR000792">
    <property type="entry name" value="Tscrpt_reg_LuxR_C"/>
</dbReference>
<proteinExistence type="predicted"/>
<keyword evidence="1" id="KW-0175">Coiled coil</keyword>
<evidence type="ECO:0000313" key="4">
    <source>
        <dbReference type="EMBL" id="MBB1257761.1"/>
    </source>
</evidence>
<dbReference type="CDD" id="cd06170">
    <property type="entry name" value="LuxR_C_like"/>
    <property type="match status" value="1"/>
</dbReference>
<dbReference type="PROSITE" id="PS50043">
    <property type="entry name" value="HTH_LUXR_2"/>
    <property type="match status" value="1"/>
</dbReference>
<dbReference type="InterPro" id="IPR016032">
    <property type="entry name" value="Sig_transdc_resp-reg_C-effctor"/>
</dbReference>
<name>A0A5P0YPM4_9ACTN</name>
<sequence>MLEPLGLDTFTEAVYRAMLCRPGEPATALAQQLGASPQEVRRAWDRLAELDLVQRPSEPLPGAAAHAGAADVPIPVSPEVGLEHLLAGLQTELARHRQRVAAARATASRLAVEYAELRTRESPVAVEHLADLDEVRARLATLTDEVEAEVMAFVPGGAQTAENMVAARPLNERLLRRGVAMRTVYLDSVRNDPATVAHARWLTEQGGHVRTVATLPVRMTLVDRRTAVLPVDSDDTGRGAVVLTGKGPLAALCGLFESVWDTAQPLGRPCRRGDDEELDRQEAAALRLLAEGHTDEGIAKRLGISHRTARRIATVLMERLGARSRFEAGVRAMQRGWLPPEP</sequence>
<evidence type="ECO:0000313" key="3">
    <source>
        <dbReference type="EMBL" id="MBB1256059.1"/>
    </source>
</evidence>
<reference evidence="7 8" key="2">
    <citation type="submission" date="2020-05" db="EMBL/GenBank/DDBJ databases">
        <title>Classification of alakaliphilic streptomycetes isolated from an alkaline soil next to Lonar Crater, India and a proposal for the recognition of Streptomyces alkaliterrae sp. nov.</title>
        <authorList>
            <person name="Golinska P."/>
        </authorList>
    </citation>
    <scope>NUCLEOTIDE SEQUENCE [LARGE SCALE GENOMIC DNA]</scope>
    <source>
        <strain evidence="8">OF3</strain>
        <strain evidence="7">OF8</strain>
    </source>
</reference>
<evidence type="ECO:0000256" key="1">
    <source>
        <dbReference type="SAM" id="Coils"/>
    </source>
</evidence>
<dbReference type="EMBL" id="JABJWZ010000288">
    <property type="protein sequence ID" value="MBB1256059.1"/>
    <property type="molecule type" value="Genomic_DNA"/>
</dbReference>